<sequence length="245" mass="27395">MDVSVIIPARNERGFIGSMLLALEQQIYDGSWEAIVVDNASDDRTGDAVQTAFPWVRVIEEPVPGVQRARERGRVSAKGAILAFLDADTVPSVQWIENGLRYFRDPSIVAVTGSYDFYDSGPVLQLGARFVSACVYPVALWFTQDIRHSGIMIGGNCFIRACALEDIGGFNTAIDFWGDDTDTAIRLARVGRIAYARDVFARTSARRYYRDGIVRTLWNYVYHAARISACSFREQKHVVKSKARL</sequence>
<organism evidence="7 8">
    <name type="scientific">Candidatus Adlerbacteria bacterium GW2011_GWC1_50_9</name>
    <dbReference type="NCBI Taxonomy" id="1618608"/>
    <lineage>
        <taxon>Bacteria</taxon>
        <taxon>Candidatus Adleribacteriota</taxon>
    </lineage>
</organism>
<evidence type="ECO:0000256" key="4">
    <source>
        <dbReference type="ARBA" id="ARBA00022679"/>
    </source>
</evidence>
<dbReference type="EMBL" id="LCQQ01000041">
    <property type="protein sequence ID" value="KKW20221.1"/>
    <property type="molecule type" value="Genomic_DNA"/>
</dbReference>
<accession>A0A0G1WN76</accession>
<evidence type="ECO:0000313" key="7">
    <source>
        <dbReference type="EMBL" id="KKW20221.1"/>
    </source>
</evidence>
<comment type="caution">
    <text evidence="7">The sequence shown here is derived from an EMBL/GenBank/DDBJ whole genome shotgun (WGS) entry which is preliminary data.</text>
</comment>
<dbReference type="InterPro" id="IPR001173">
    <property type="entry name" value="Glyco_trans_2-like"/>
</dbReference>
<dbReference type="Gene3D" id="3.90.550.10">
    <property type="entry name" value="Spore Coat Polysaccharide Biosynthesis Protein SpsA, Chain A"/>
    <property type="match status" value="1"/>
</dbReference>
<evidence type="ECO:0000256" key="5">
    <source>
        <dbReference type="ARBA" id="ARBA00023136"/>
    </source>
</evidence>
<reference evidence="7 8" key="1">
    <citation type="journal article" date="2015" name="Nature">
        <title>rRNA introns, odd ribosomes, and small enigmatic genomes across a large radiation of phyla.</title>
        <authorList>
            <person name="Brown C.T."/>
            <person name="Hug L.A."/>
            <person name="Thomas B.C."/>
            <person name="Sharon I."/>
            <person name="Castelle C.J."/>
            <person name="Singh A."/>
            <person name="Wilkins M.J."/>
            <person name="Williams K.H."/>
            <person name="Banfield J.F."/>
        </authorList>
    </citation>
    <scope>NUCLEOTIDE SEQUENCE [LARGE SCALE GENOMIC DNA]</scope>
</reference>
<gene>
    <name evidence="7" type="ORF">UY61_C0041G0002</name>
</gene>
<proteinExistence type="predicted"/>
<dbReference type="Pfam" id="PF00535">
    <property type="entry name" value="Glycos_transf_2"/>
    <property type="match status" value="1"/>
</dbReference>
<feature type="domain" description="Glycosyltransferase 2-like" evidence="6">
    <location>
        <begin position="4"/>
        <end position="126"/>
    </location>
</feature>
<dbReference type="Proteomes" id="UP000034201">
    <property type="component" value="Unassembled WGS sequence"/>
</dbReference>
<dbReference type="GO" id="GO:0016757">
    <property type="term" value="F:glycosyltransferase activity"/>
    <property type="evidence" value="ECO:0007669"/>
    <property type="project" value="UniProtKB-KW"/>
</dbReference>
<keyword evidence="4" id="KW-0808">Transferase</keyword>
<evidence type="ECO:0000259" key="6">
    <source>
        <dbReference type="Pfam" id="PF00535"/>
    </source>
</evidence>
<protein>
    <recommendedName>
        <fullName evidence="6">Glycosyltransferase 2-like domain-containing protein</fullName>
    </recommendedName>
</protein>
<keyword evidence="2" id="KW-1003">Cell membrane</keyword>
<dbReference type="InterPro" id="IPR029044">
    <property type="entry name" value="Nucleotide-diphossugar_trans"/>
</dbReference>
<dbReference type="PANTHER" id="PTHR43646:SF2">
    <property type="entry name" value="GLYCOSYLTRANSFERASE 2-LIKE DOMAIN-CONTAINING PROTEIN"/>
    <property type="match status" value="1"/>
</dbReference>
<dbReference type="PANTHER" id="PTHR43646">
    <property type="entry name" value="GLYCOSYLTRANSFERASE"/>
    <property type="match status" value="1"/>
</dbReference>
<dbReference type="PATRIC" id="fig|1618608.3.peg.592"/>
<keyword evidence="5" id="KW-0472">Membrane</keyword>
<keyword evidence="3" id="KW-0328">Glycosyltransferase</keyword>
<dbReference type="AlphaFoldDB" id="A0A0G1WN76"/>
<evidence type="ECO:0000256" key="3">
    <source>
        <dbReference type="ARBA" id="ARBA00022676"/>
    </source>
</evidence>
<name>A0A0G1WN76_9BACT</name>
<dbReference type="SUPFAM" id="SSF53448">
    <property type="entry name" value="Nucleotide-diphospho-sugar transferases"/>
    <property type="match status" value="1"/>
</dbReference>
<dbReference type="GO" id="GO:0005886">
    <property type="term" value="C:plasma membrane"/>
    <property type="evidence" value="ECO:0007669"/>
    <property type="project" value="UniProtKB-SubCell"/>
</dbReference>
<evidence type="ECO:0000256" key="1">
    <source>
        <dbReference type="ARBA" id="ARBA00004236"/>
    </source>
</evidence>
<evidence type="ECO:0000313" key="8">
    <source>
        <dbReference type="Proteomes" id="UP000034201"/>
    </source>
</evidence>
<comment type="subcellular location">
    <subcellularLocation>
        <location evidence="1">Cell membrane</location>
    </subcellularLocation>
</comment>
<evidence type="ECO:0000256" key="2">
    <source>
        <dbReference type="ARBA" id="ARBA00022475"/>
    </source>
</evidence>